<evidence type="ECO:0000256" key="2">
    <source>
        <dbReference type="ARBA" id="ARBA00005745"/>
    </source>
</evidence>
<dbReference type="InterPro" id="IPR042094">
    <property type="entry name" value="T2SS_GspF_sf"/>
</dbReference>
<dbReference type="OrthoDB" id="211600at2"/>
<organism evidence="9 10">
    <name type="scientific">Roseimaritima multifibrata</name>
    <dbReference type="NCBI Taxonomy" id="1930274"/>
    <lineage>
        <taxon>Bacteria</taxon>
        <taxon>Pseudomonadati</taxon>
        <taxon>Planctomycetota</taxon>
        <taxon>Planctomycetia</taxon>
        <taxon>Pirellulales</taxon>
        <taxon>Pirellulaceae</taxon>
        <taxon>Roseimaritima</taxon>
    </lineage>
</organism>
<dbReference type="KEGG" id="rml:FF011L_05280"/>
<keyword evidence="10" id="KW-1185">Reference proteome</keyword>
<feature type="domain" description="Type II secretion system protein GspF" evidence="8">
    <location>
        <begin position="207"/>
        <end position="328"/>
    </location>
</feature>
<feature type="transmembrane region" description="Helical" evidence="7">
    <location>
        <begin position="151"/>
        <end position="175"/>
    </location>
</feature>
<evidence type="ECO:0000313" key="10">
    <source>
        <dbReference type="Proteomes" id="UP000320672"/>
    </source>
</evidence>
<accession>A0A517MA84</accession>
<dbReference type="GO" id="GO:0005886">
    <property type="term" value="C:plasma membrane"/>
    <property type="evidence" value="ECO:0007669"/>
    <property type="project" value="UniProtKB-SubCell"/>
</dbReference>
<keyword evidence="3" id="KW-1003">Cell membrane</keyword>
<keyword evidence="4 7" id="KW-0812">Transmembrane</keyword>
<evidence type="ECO:0000256" key="3">
    <source>
        <dbReference type="ARBA" id="ARBA00022475"/>
    </source>
</evidence>
<dbReference type="InterPro" id="IPR003004">
    <property type="entry name" value="GspF/PilC"/>
</dbReference>
<protein>
    <submittedName>
        <fullName evidence="9">Type II secretion system protein F</fullName>
    </submittedName>
</protein>
<feature type="domain" description="Type II secretion system protein GspF" evidence="8">
    <location>
        <begin position="9"/>
        <end position="129"/>
    </location>
</feature>
<keyword evidence="6 7" id="KW-0472">Membrane</keyword>
<proteinExistence type="inferred from homology"/>
<dbReference type="PANTHER" id="PTHR30012">
    <property type="entry name" value="GENERAL SECRETION PATHWAY PROTEIN"/>
    <property type="match status" value="1"/>
</dbReference>
<dbReference type="Pfam" id="PF00482">
    <property type="entry name" value="T2SSF"/>
    <property type="match status" value="2"/>
</dbReference>
<gene>
    <name evidence="9" type="primary">epsF_1</name>
    <name evidence="9" type="ORF">FF011L_05280</name>
</gene>
<name>A0A517MA84_9BACT</name>
<dbReference type="Proteomes" id="UP000320672">
    <property type="component" value="Chromosome"/>
</dbReference>
<feature type="transmembrane region" description="Helical" evidence="7">
    <location>
        <begin position="305"/>
        <end position="328"/>
    </location>
</feature>
<evidence type="ECO:0000256" key="7">
    <source>
        <dbReference type="SAM" id="Phobius"/>
    </source>
</evidence>
<evidence type="ECO:0000313" key="9">
    <source>
        <dbReference type="EMBL" id="QDS91793.1"/>
    </source>
</evidence>
<evidence type="ECO:0000256" key="5">
    <source>
        <dbReference type="ARBA" id="ARBA00022989"/>
    </source>
</evidence>
<evidence type="ECO:0000256" key="6">
    <source>
        <dbReference type="ARBA" id="ARBA00023136"/>
    </source>
</evidence>
<evidence type="ECO:0000256" key="1">
    <source>
        <dbReference type="ARBA" id="ARBA00004651"/>
    </source>
</evidence>
<dbReference type="InterPro" id="IPR018076">
    <property type="entry name" value="T2SS_GspF_dom"/>
</dbReference>
<feature type="transmembrane region" description="Helical" evidence="7">
    <location>
        <begin position="104"/>
        <end position="131"/>
    </location>
</feature>
<comment type="similarity">
    <text evidence="2">Belongs to the GSP F family.</text>
</comment>
<keyword evidence="5 7" id="KW-1133">Transmembrane helix</keyword>
<dbReference type="AlphaFoldDB" id="A0A517MA84"/>
<comment type="subcellular location">
    <subcellularLocation>
        <location evidence="1">Cell membrane</location>
        <topology evidence="1">Multi-pass membrane protein</topology>
    </subcellularLocation>
</comment>
<evidence type="ECO:0000259" key="8">
    <source>
        <dbReference type="Pfam" id="PF00482"/>
    </source>
</evidence>
<dbReference type="Gene3D" id="1.20.81.30">
    <property type="entry name" value="Type II secretion system (T2SS), domain F"/>
    <property type="match status" value="2"/>
</dbReference>
<dbReference type="PANTHER" id="PTHR30012:SF0">
    <property type="entry name" value="TYPE II SECRETION SYSTEM PROTEIN F-RELATED"/>
    <property type="match status" value="1"/>
</dbReference>
<reference evidence="9 10" key="1">
    <citation type="submission" date="2019-02" db="EMBL/GenBank/DDBJ databases">
        <title>Deep-cultivation of Planctomycetes and their phenomic and genomic characterization uncovers novel biology.</title>
        <authorList>
            <person name="Wiegand S."/>
            <person name="Jogler M."/>
            <person name="Boedeker C."/>
            <person name="Pinto D."/>
            <person name="Vollmers J."/>
            <person name="Rivas-Marin E."/>
            <person name="Kohn T."/>
            <person name="Peeters S.H."/>
            <person name="Heuer A."/>
            <person name="Rast P."/>
            <person name="Oberbeckmann S."/>
            <person name="Bunk B."/>
            <person name="Jeske O."/>
            <person name="Meyerdierks A."/>
            <person name="Storesund J.E."/>
            <person name="Kallscheuer N."/>
            <person name="Luecker S."/>
            <person name="Lage O.M."/>
            <person name="Pohl T."/>
            <person name="Merkel B.J."/>
            <person name="Hornburger P."/>
            <person name="Mueller R.-W."/>
            <person name="Bruemmer F."/>
            <person name="Labrenz M."/>
            <person name="Spormann A.M."/>
            <person name="Op den Camp H."/>
            <person name="Overmann J."/>
            <person name="Amann R."/>
            <person name="Jetten M.S.M."/>
            <person name="Mascher T."/>
            <person name="Medema M.H."/>
            <person name="Devos D.P."/>
            <person name="Kaster A.-K."/>
            <person name="Ovreas L."/>
            <person name="Rohde M."/>
            <person name="Galperin M.Y."/>
            <person name="Jogler C."/>
        </authorList>
    </citation>
    <scope>NUCLEOTIDE SEQUENCE [LARGE SCALE GENOMIC DNA]</scope>
    <source>
        <strain evidence="9 10">FF011L</strain>
    </source>
</reference>
<sequence>MGITTAAGFSRRFGTGHKAGADTLMLLMAEAKSGSTRHRQAMLNLIEGLKEGQTLSKSMRAENGYFPKLMVSMMEVGELTGRLERTMAMVADHYEHRVKMRRQFLTWIAWPLIQLLAGVFVIAMLIVILGVLKPAGGGEMLDFTGLGLRGFSGAAIFLFFVGLFFAGIAGIVIAIRKNFLGCHNLIPLFYMIPVLGPAIRTITLAKFCWVLSLTLDTGLDAIRSVKLALDSTGSDYYRGGIKPATDAIQKGQSLSKSLRAADVLPDEFLVQVEVAELSGTDAESIGSLAVEYDGKAKMAIKTLSGILSGVIWLLVIVVFVVMIMNMLININSFRNDALQPI</sequence>
<dbReference type="EMBL" id="CP036262">
    <property type="protein sequence ID" value="QDS91793.1"/>
    <property type="molecule type" value="Genomic_DNA"/>
</dbReference>
<evidence type="ECO:0000256" key="4">
    <source>
        <dbReference type="ARBA" id="ARBA00022692"/>
    </source>
</evidence>